<dbReference type="EC" id="6.3.2.25" evidence="11"/>
<evidence type="ECO:0000256" key="3">
    <source>
        <dbReference type="ARBA" id="ARBA00006820"/>
    </source>
</evidence>
<evidence type="ECO:0000256" key="9">
    <source>
        <dbReference type="ARBA" id="ARBA00022958"/>
    </source>
</evidence>
<accession>A0A5J5N1L6</accession>
<evidence type="ECO:0000256" key="14">
    <source>
        <dbReference type="SAM" id="Phobius"/>
    </source>
</evidence>
<dbReference type="GO" id="GO:0004835">
    <property type="term" value="F:tubulin-tyrosine ligase activity"/>
    <property type="evidence" value="ECO:0007669"/>
    <property type="project" value="UniProtKB-EC"/>
</dbReference>
<keyword evidence="6" id="KW-0547">Nucleotide-binding</keyword>
<feature type="transmembrane region" description="Helical" evidence="14">
    <location>
        <begin position="250"/>
        <end position="270"/>
    </location>
</feature>
<dbReference type="InterPro" id="IPR013815">
    <property type="entry name" value="ATP_grasp_subdomain_1"/>
</dbReference>
<dbReference type="InterPro" id="IPR052492">
    <property type="entry name" value="Tubulin-tyrosine_ligase"/>
</dbReference>
<keyword evidence="14" id="KW-0812">Transmembrane</keyword>
<sequence length="325" mass="37979">MYTFVACDENSSVYANEVFWLLLATGHWKRLWRGNPRFNLMLGERNWLPFGRLDCEPGLMQLNYYRGADKLCCKASLVKLIKTSPEQAESCTCGIHPPLHSSSTDNREFFLTSYNRKKEEGEGNTWITKSLARARGEGILISSVATELLDFIDNQGQVHMIQKYLEFLDLFLEPGHRKLDIQSWVLVDHQFNIYLYREGVLHTASELHLTNHCIQKEYSENYGKYEEGEWNSAFGFIDFLYHFCFQFLHVLYYFYSSAFDGLAFLFLVSLKYKVRRILWTTREVHFLILNIFITPKRNPRPLSSYSVFLSPQTSSFLNLLSVSVD</sequence>
<evidence type="ECO:0000256" key="6">
    <source>
        <dbReference type="ARBA" id="ARBA00022741"/>
    </source>
</evidence>
<dbReference type="InterPro" id="IPR004344">
    <property type="entry name" value="TTL/TTLL_fam"/>
</dbReference>
<dbReference type="AlphaFoldDB" id="A0A5J5N1L6"/>
<dbReference type="GO" id="GO:0005876">
    <property type="term" value="C:spindle microtubule"/>
    <property type="evidence" value="ECO:0007669"/>
    <property type="project" value="TreeGrafter"/>
</dbReference>
<evidence type="ECO:0000313" key="16">
    <source>
        <dbReference type="Proteomes" id="UP000326062"/>
    </source>
</evidence>
<evidence type="ECO:0000256" key="4">
    <source>
        <dbReference type="ARBA" id="ARBA00011245"/>
    </source>
</evidence>
<evidence type="ECO:0000256" key="10">
    <source>
        <dbReference type="ARBA" id="ARBA00037791"/>
    </source>
</evidence>
<dbReference type="Pfam" id="PF03133">
    <property type="entry name" value="TTL"/>
    <property type="match status" value="1"/>
</dbReference>
<evidence type="ECO:0000256" key="7">
    <source>
        <dbReference type="ARBA" id="ARBA00022840"/>
    </source>
</evidence>
<keyword evidence="9" id="KW-0630">Potassium</keyword>
<comment type="similarity">
    <text evidence="3">Belongs to the tubulin--tyrosine ligase family.</text>
</comment>
<evidence type="ECO:0000256" key="2">
    <source>
        <dbReference type="ARBA" id="ARBA00001958"/>
    </source>
</evidence>
<evidence type="ECO:0000256" key="11">
    <source>
        <dbReference type="ARBA" id="ARBA00038960"/>
    </source>
</evidence>
<dbReference type="PANTHER" id="PTHR46570">
    <property type="entry name" value="TUBULIN--TYROSINE LIGASE"/>
    <property type="match status" value="1"/>
</dbReference>
<evidence type="ECO:0000256" key="1">
    <source>
        <dbReference type="ARBA" id="ARBA00001946"/>
    </source>
</evidence>
<comment type="cofactor">
    <cofactor evidence="2">
        <name>K(+)</name>
        <dbReference type="ChEBI" id="CHEBI:29103"/>
    </cofactor>
</comment>
<keyword evidence="5" id="KW-0436">Ligase</keyword>
<keyword evidence="14" id="KW-0472">Membrane</keyword>
<dbReference type="EMBL" id="VCEB01000001">
    <property type="protein sequence ID" value="KAB0386192.1"/>
    <property type="molecule type" value="Genomic_DNA"/>
</dbReference>
<dbReference type="GO" id="GO:0000226">
    <property type="term" value="P:microtubule cytoskeleton organization"/>
    <property type="evidence" value="ECO:0007669"/>
    <property type="project" value="TreeGrafter"/>
</dbReference>
<dbReference type="Gene3D" id="3.30.1490.20">
    <property type="entry name" value="ATP-grasp fold, A domain"/>
    <property type="match status" value="1"/>
</dbReference>
<evidence type="ECO:0000313" key="15">
    <source>
        <dbReference type="EMBL" id="KAB0386192.1"/>
    </source>
</evidence>
<name>A0A5J5N1L6_MUNRE</name>
<organism evidence="15 16">
    <name type="scientific">Muntiacus reevesi</name>
    <name type="common">Reeves' muntjac</name>
    <name type="synonym">Cervus reevesi</name>
    <dbReference type="NCBI Taxonomy" id="9886"/>
    <lineage>
        <taxon>Eukaryota</taxon>
        <taxon>Metazoa</taxon>
        <taxon>Chordata</taxon>
        <taxon>Craniata</taxon>
        <taxon>Vertebrata</taxon>
        <taxon>Euteleostomi</taxon>
        <taxon>Mammalia</taxon>
        <taxon>Eutheria</taxon>
        <taxon>Laurasiatheria</taxon>
        <taxon>Artiodactyla</taxon>
        <taxon>Ruminantia</taxon>
        <taxon>Pecora</taxon>
        <taxon>Cervidae</taxon>
        <taxon>Muntiacinae</taxon>
        <taxon>Muntiacus</taxon>
    </lineage>
</organism>
<proteinExistence type="inferred from homology"/>
<keyword evidence="14" id="KW-1133">Transmembrane helix</keyword>
<comment type="caution">
    <text evidence="15">The sequence shown here is derived from an EMBL/GenBank/DDBJ whole genome shotgun (WGS) entry which is preliminary data.</text>
</comment>
<dbReference type="Proteomes" id="UP000326062">
    <property type="component" value="Chromosome 1"/>
</dbReference>
<keyword evidence="7" id="KW-0067">ATP-binding</keyword>
<dbReference type="PANTHER" id="PTHR46570:SF1">
    <property type="entry name" value="TUBULIN--TYROSINE LIGASE"/>
    <property type="match status" value="1"/>
</dbReference>
<evidence type="ECO:0000256" key="5">
    <source>
        <dbReference type="ARBA" id="ARBA00022598"/>
    </source>
</evidence>
<keyword evidence="16" id="KW-1185">Reference proteome</keyword>
<protein>
    <recommendedName>
        <fullName evidence="12">Tubulin--tyrosine ligase</fullName>
        <ecNumber evidence="11">6.3.2.25</ecNumber>
    </recommendedName>
</protein>
<dbReference type="GO" id="GO:0005524">
    <property type="term" value="F:ATP binding"/>
    <property type="evidence" value="ECO:0007669"/>
    <property type="project" value="UniProtKB-KW"/>
</dbReference>
<comment type="function">
    <text evidence="10">Catalyzes the post-translational addition of a tyrosine to the C-terminal end of detyrosinated alpha-tubulin.</text>
</comment>
<comment type="subunit">
    <text evidence="4">Monomer.</text>
</comment>
<dbReference type="PROSITE" id="PS51221">
    <property type="entry name" value="TTL"/>
    <property type="match status" value="1"/>
</dbReference>
<evidence type="ECO:0000256" key="13">
    <source>
        <dbReference type="ARBA" id="ARBA00047950"/>
    </source>
</evidence>
<comment type="cofactor">
    <cofactor evidence="1">
        <name>Mg(2+)</name>
        <dbReference type="ChEBI" id="CHEBI:18420"/>
    </cofactor>
</comment>
<dbReference type="Gene3D" id="3.40.50.11480">
    <property type="match status" value="1"/>
</dbReference>
<evidence type="ECO:0000256" key="12">
    <source>
        <dbReference type="ARBA" id="ARBA00041021"/>
    </source>
</evidence>
<reference evidence="15 16" key="1">
    <citation type="submission" date="2019-06" db="EMBL/GenBank/DDBJ databases">
        <title>Discovery of a novel chromosome fission-fusion reversal in muntjac.</title>
        <authorList>
            <person name="Mudd A.B."/>
            <person name="Bredeson J.V."/>
            <person name="Baum R."/>
            <person name="Hockemeyer D."/>
            <person name="Rokhsar D.S."/>
        </authorList>
    </citation>
    <scope>NUCLEOTIDE SEQUENCE [LARGE SCALE GENOMIC DNA]</scope>
    <source>
        <strain evidence="15">UCam_UCB_Mr</strain>
        <tissue evidence="15">Fibroblast cell line</tissue>
    </source>
</reference>
<gene>
    <name evidence="15" type="ORF">FD755_001148</name>
</gene>
<keyword evidence="8" id="KW-0460">Magnesium</keyword>
<evidence type="ECO:0000256" key="8">
    <source>
        <dbReference type="ARBA" id="ARBA00022842"/>
    </source>
</evidence>
<comment type="catalytic activity">
    <reaction evidence="13">
        <text>C-terminal L-alpha-aminoacyl-L-glutamyl-L-glutamyl-[tubulin] + L-tyrosine + ATP = C-terminal L-alpha-aminoacyl-L-glutamyl-L-glutamyl-L-tyrosyl-[tubulin] + ADP + phosphate + H(+)</text>
        <dbReference type="Rhea" id="RHEA:17605"/>
        <dbReference type="Rhea" id="RHEA-COMP:16434"/>
        <dbReference type="Rhea" id="RHEA-COMP:16435"/>
        <dbReference type="ChEBI" id="CHEBI:15378"/>
        <dbReference type="ChEBI" id="CHEBI:30616"/>
        <dbReference type="ChEBI" id="CHEBI:43474"/>
        <dbReference type="ChEBI" id="CHEBI:58315"/>
        <dbReference type="ChEBI" id="CHEBI:149554"/>
        <dbReference type="ChEBI" id="CHEBI:149555"/>
        <dbReference type="ChEBI" id="CHEBI:456216"/>
        <dbReference type="EC" id="6.3.2.25"/>
    </reaction>
</comment>